<reference evidence="1" key="1">
    <citation type="journal article" date="2015" name="Nature">
        <title>Complex archaea that bridge the gap between prokaryotes and eukaryotes.</title>
        <authorList>
            <person name="Spang A."/>
            <person name="Saw J.H."/>
            <person name="Jorgensen S.L."/>
            <person name="Zaremba-Niedzwiedzka K."/>
            <person name="Martijn J."/>
            <person name="Lind A.E."/>
            <person name="van Eijk R."/>
            <person name="Schleper C."/>
            <person name="Guy L."/>
            <person name="Ettema T.J."/>
        </authorList>
    </citation>
    <scope>NUCLEOTIDE SEQUENCE</scope>
</reference>
<name>A0A0F9S1N6_9ZZZZ</name>
<gene>
    <name evidence="1" type="ORF">LCGC14_0827910</name>
</gene>
<dbReference type="EMBL" id="LAZR01002361">
    <property type="protein sequence ID" value="KKN31041.1"/>
    <property type="molecule type" value="Genomic_DNA"/>
</dbReference>
<proteinExistence type="predicted"/>
<organism evidence="1">
    <name type="scientific">marine sediment metagenome</name>
    <dbReference type="NCBI Taxonomy" id="412755"/>
    <lineage>
        <taxon>unclassified sequences</taxon>
        <taxon>metagenomes</taxon>
        <taxon>ecological metagenomes</taxon>
    </lineage>
</organism>
<protein>
    <submittedName>
        <fullName evidence="1">Uncharacterized protein</fullName>
    </submittedName>
</protein>
<comment type="caution">
    <text evidence="1">The sequence shown here is derived from an EMBL/GenBank/DDBJ whole genome shotgun (WGS) entry which is preliminary data.</text>
</comment>
<accession>A0A0F9S1N6</accession>
<dbReference type="AlphaFoldDB" id="A0A0F9S1N6"/>
<sequence>MTRCLAQQRRLYCATKDWAHDRIWETTGASGHRWCGLEADLGRFVEVPIQNLLYRRLLYVELKRP</sequence>
<evidence type="ECO:0000313" key="1">
    <source>
        <dbReference type="EMBL" id="KKN31041.1"/>
    </source>
</evidence>